<dbReference type="EMBL" id="SOKU01000147">
    <property type="protein sequence ID" value="TES85960.1"/>
    <property type="molecule type" value="Genomic_DNA"/>
</dbReference>
<dbReference type="Proteomes" id="UP000320781">
    <property type="component" value="Unassembled WGS sequence"/>
</dbReference>
<sequence>MKISYFPGCTLKTTARNFEDSALASLKVLGVDLVELSRWNCCGTVYSLASDDLMHHLAPVRNLIRVKEEGASRVVTLCSMCYNTLKQANELVKADSEKLDKINQFMYREEVDYDGSVEVTHLIEILRDEVGWEALKKKVTRPLEGIRLAPYYGCLLVRPTAVALDDPEQPHLLEELLEALGAEVIDYPYKTECCGSYHTITNVGLVMERTYTILTSASQHGAEAVVVSCPLCDFNLDSRQKNVQDKFSSFERIPVFYFTQLLSVALGLDVETCHFDLHFVDPRPLLENRIPVSGKSP</sequence>
<reference evidence="3 4" key="1">
    <citation type="submission" date="2019-03" db="EMBL/GenBank/DDBJ databases">
        <title>Metabolic potential of uncultured bacteria and archaea associated with petroleum seepage in deep-sea sediments.</title>
        <authorList>
            <person name="Dong X."/>
            <person name="Hubert C."/>
        </authorList>
    </citation>
    <scope>NUCLEOTIDE SEQUENCE [LARGE SCALE GENOMIC DNA]</scope>
    <source>
        <strain evidence="3">E44_bin92</strain>
    </source>
</reference>
<evidence type="ECO:0000256" key="1">
    <source>
        <dbReference type="ARBA" id="ARBA00023002"/>
    </source>
</evidence>
<proteinExistence type="predicted"/>
<feature type="domain" description="Cysteine-rich" evidence="2">
    <location>
        <begin position="4"/>
        <end position="86"/>
    </location>
</feature>
<dbReference type="Pfam" id="PF02754">
    <property type="entry name" value="CCG"/>
    <property type="match status" value="2"/>
</dbReference>
<organism evidence="3 4">
    <name type="scientific">Aerophobetes bacterium</name>
    <dbReference type="NCBI Taxonomy" id="2030807"/>
    <lineage>
        <taxon>Bacteria</taxon>
        <taxon>Candidatus Aerophobota</taxon>
    </lineage>
</organism>
<comment type="caution">
    <text evidence="3">The sequence shown here is derived from an EMBL/GenBank/DDBJ whole genome shotgun (WGS) entry which is preliminary data.</text>
</comment>
<feature type="domain" description="Cysteine-rich" evidence="2">
    <location>
        <begin position="151"/>
        <end position="237"/>
    </location>
</feature>
<dbReference type="AlphaFoldDB" id="A0A523QJX5"/>
<dbReference type="InterPro" id="IPR004017">
    <property type="entry name" value="Cys_rich_dom"/>
</dbReference>
<dbReference type="Gene3D" id="1.20.1050.140">
    <property type="match status" value="1"/>
</dbReference>
<gene>
    <name evidence="3" type="ORF">E3J95_03170</name>
</gene>
<keyword evidence="1" id="KW-0560">Oxidoreductase</keyword>
<dbReference type="GO" id="GO:0016491">
    <property type="term" value="F:oxidoreductase activity"/>
    <property type="evidence" value="ECO:0007669"/>
    <property type="project" value="UniProtKB-KW"/>
</dbReference>
<dbReference type="PANTHER" id="PTHR42947">
    <property type="entry name" value="COB--COM HETERODISULFIDE REDUCTASE SUBUNIT B 1"/>
    <property type="match status" value="1"/>
</dbReference>
<evidence type="ECO:0000313" key="3">
    <source>
        <dbReference type="EMBL" id="TES85960.1"/>
    </source>
</evidence>
<accession>A0A523QJX5</accession>
<protein>
    <submittedName>
        <fullName evidence="3">Heterodisulfide reductase, subunit B</fullName>
    </submittedName>
</protein>
<dbReference type="PANTHER" id="PTHR42947:SF1">
    <property type="entry name" value="COB--COM HETERODISULFIDE REDUCTASE SUBUNIT B 1"/>
    <property type="match status" value="1"/>
</dbReference>
<dbReference type="InterPro" id="IPR051278">
    <property type="entry name" value="HdrB/HdrD_reductase"/>
</dbReference>
<evidence type="ECO:0000259" key="2">
    <source>
        <dbReference type="Pfam" id="PF02754"/>
    </source>
</evidence>
<evidence type="ECO:0000313" key="4">
    <source>
        <dbReference type="Proteomes" id="UP000320781"/>
    </source>
</evidence>
<name>A0A523QJX5_UNCAE</name>